<feature type="compositionally biased region" description="Low complexity" evidence="1">
    <location>
        <begin position="246"/>
        <end position="263"/>
    </location>
</feature>
<evidence type="ECO:0000256" key="1">
    <source>
        <dbReference type="SAM" id="MobiDB-lite"/>
    </source>
</evidence>
<organism evidence="2">
    <name type="scientific">viral metagenome</name>
    <dbReference type="NCBI Taxonomy" id="1070528"/>
    <lineage>
        <taxon>unclassified sequences</taxon>
        <taxon>metagenomes</taxon>
        <taxon>organismal metagenomes</taxon>
    </lineage>
</organism>
<name>A0A6C0CTK7_9ZZZZ</name>
<accession>A0A6C0CTK7</accession>
<proteinExistence type="predicted"/>
<feature type="region of interest" description="Disordered" evidence="1">
    <location>
        <begin position="226"/>
        <end position="327"/>
    </location>
</feature>
<feature type="compositionally biased region" description="Basic residues" evidence="1">
    <location>
        <begin position="314"/>
        <end position="327"/>
    </location>
</feature>
<feature type="compositionally biased region" description="Acidic residues" evidence="1">
    <location>
        <begin position="288"/>
        <end position="307"/>
    </location>
</feature>
<evidence type="ECO:0000313" key="2">
    <source>
        <dbReference type="EMBL" id="QHT07593.1"/>
    </source>
</evidence>
<protein>
    <submittedName>
        <fullName evidence="2">Uncharacterized protein</fullName>
    </submittedName>
</protein>
<sequence>MATNSIILTKNLEVNKITYDEPKKLDNGGKMIYVSFKKNPLRIQTPQCYLPFGINVYKNEDSGTEAHTLELSFDGKDSKPNLMDFFVKMKEFDDLNIQKGFEYQQSWFRKKYPNKEVIEALYTTMIKYPKDKNGEITTAWPPTFKIKLPYVNGEYKFEMYDKSNLKIDPKSVQTKGGRAVAIIKCNGIWLAGGKFGMSWKAEQIQIIPPNKISGFCIRYVKEDMINQEESEEGTNDPTRETKDTGNETGNETSNETGNETSNNVPEKIVNEEETTKDELQSEDKLEPDSEDELEPDSEDELEPEPVPEPEPVKAKKKVVKKKTVTNP</sequence>
<reference evidence="2" key="1">
    <citation type="journal article" date="2020" name="Nature">
        <title>Giant virus diversity and host interactions through global metagenomics.</title>
        <authorList>
            <person name="Schulz F."/>
            <person name="Roux S."/>
            <person name="Paez-Espino D."/>
            <person name="Jungbluth S."/>
            <person name="Walsh D.A."/>
            <person name="Denef V.J."/>
            <person name="McMahon K.D."/>
            <person name="Konstantinidis K.T."/>
            <person name="Eloe-Fadrosh E.A."/>
            <person name="Kyrpides N.C."/>
            <person name="Woyke T."/>
        </authorList>
    </citation>
    <scope>NUCLEOTIDE SEQUENCE</scope>
    <source>
        <strain evidence="2">GVMAG-M-3300021964-36</strain>
    </source>
</reference>
<feature type="compositionally biased region" description="Basic and acidic residues" evidence="1">
    <location>
        <begin position="276"/>
        <end position="287"/>
    </location>
</feature>
<dbReference type="AlphaFoldDB" id="A0A6C0CTK7"/>
<dbReference type="EMBL" id="MN739483">
    <property type="protein sequence ID" value="QHT07593.1"/>
    <property type="molecule type" value="Genomic_DNA"/>
</dbReference>